<reference evidence="1" key="1">
    <citation type="submission" date="2016-12" db="EMBL/GenBank/DDBJ databases">
        <title>The genomes of Aspergillus section Nigri reveals drivers in fungal speciation.</title>
        <authorList>
            <consortium name="DOE Joint Genome Institute"/>
            <person name="Vesth T.C."/>
            <person name="Nybo J."/>
            <person name="Theobald S."/>
            <person name="Brandl J."/>
            <person name="Frisvad J.C."/>
            <person name="Nielsen K.F."/>
            <person name="Lyhne E.K."/>
            <person name="Kogle M.E."/>
            <person name="Kuo A."/>
            <person name="Riley R."/>
            <person name="Clum A."/>
            <person name="Nolan M."/>
            <person name="Lipzen A."/>
            <person name="Salamov A."/>
            <person name="Henrissat B."/>
            <person name="Wiebenga A."/>
            <person name="De Vries R.P."/>
            <person name="Grigoriev I.V."/>
            <person name="Mortensen U.H."/>
            <person name="Andersen M.R."/>
            <person name="Baker S.E."/>
        </authorList>
    </citation>
    <scope>NUCLEOTIDE SEQUENCE [LARGE SCALE GENOMIC DNA]</scope>
    <source>
        <strain evidence="1">CBS 115656</strain>
    </source>
</reference>
<name>A0A318YXF0_ASPNB</name>
<dbReference type="RefSeq" id="XP_025484697.1">
    <property type="nucleotide sequence ID" value="XM_025627050.1"/>
</dbReference>
<sequence length="163" mass="18623">MHSPLRPPSTMWYTALQQKSILDWKRPFDVCPLSRAGDNDFQNSQTCIVLTDPIQLLDHRIEVFIPEIFVLGANIINHTDNLVFKGELQETAPGRSGKAILRPTICLYGRRSVYRVEWQSKAIRTHVLRHKTSHKLLWTTKFISGGLMLGSEEMQQKVILALG</sequence>
<keyword evidence="2" id="KW-1185">Reference proteome</keyword>
<dbReference type="Proteomes" id="UP000247647">
    <property type="component" value="Unassembled WGS sequence"/>
</dbReference>
<protein>
    <submittedName>
        <fullName evidence="1">Uncharacterized protein</fullName>
    </submittedName>
</protein>
<gene>
    <name evidence="1" type="ORF">BO87DRAFT_421378</name>
</gene>
<dbReference type="EMBL" id="KZ821446">
    <property type="protein sequence ID" value="PYH39219.1"/>
    <property type="molecule type" value="Genomic_DNA"/>
</dbReference>
<dbReference type="GeneID" id="37129506"/>
<accession>A0A318YXF0</accession>
<organism evidence="1 2">
    <name type="scientific">Aspergillus neoniger (strain CBS 115656)</name>
    <dbReference type="NCBI Taxonomy" id="1448310"/>
    <lineage>
        <taxon>Eukaryota</taxon>
        <taxon>Fungi</taxon>
        <taxon>Dikarya</taxon>
        <taxon>Ascomycota</taxon>
        <taxon>Pezizomycotina</taxon>
        <taxon>Eurotiomycetes</taxon>
        <taxon>Eurotiomycetidae</taxon>
        <taxon>Eurotiales</taxon>
        <taxon>Aspergillaceae</taxon>
        <taxon>Aspergillus</taxon>
        <taxon>Aspergillus subgen. Circumdati</taxon>
    </lineage>
</organism>
<evidence type="ECO:0000313" key="2">
    <source>
        <dbReference type="Proteomes" id="UP000247647"/>
    </source>
</evidence>
<evidence type="ECO:0000313" key="1">
    <source>
        <dbReference type="EMBL" id="PYH39219.1"/>
    </source>
</evidence>
<dbReference type="AlphaFoldDB" id="A0A318YXF0"/>
<proteinExistence type="predicted"/>